<organism evidence="1 2">
    <name type="scientific">Naganishia vaughanmartiniae</name>
    <dbReference type="NCBI Taxonomy" id="1424756"/>
    <lineage>
        <taxon>Eukaryota</taxon>
        <taxon>Fungi</taxon>
        <taxon>Dikarya</taxon>
        <taxon>Basidiomycota</taxon>
        <taxon>Agaricomycotina</taxon>
        <taxon>Tremellomycetes</taxon>
        <taxon>Filobasidiales</taxon>
        <taxon>Filobasidiaceae</taxon>
        <taxon>Naganishia</taxon>
    </lineage>
</organism>
<sequence>MASHLANIFGTEQDRVNCSFYYKIGACRHGDRCSRKHIKPPFSQTILLPNVYRNPSHGPDGQNVSQADAQADFDRFFEDFYCGLAQYGNLQEMHVCDNVGDHLLGNVYARYEWEAEAQKAVDDLNNRWYAGKPLYAELSPVTDFREACCRQNEMGECTRGGFCNFMHLSHPTKSLESSLEHSQRLERRKQASGGGAAGGAPSGNGANLPPTSNLGWVPPSLQTAPEGGPGGWQPPSASAHAGQGDHYEESWKPSY</sequence>
<dbReference type="EMBL" id="JASBWU010000012">
    <property type="protein sequence ID" value="KAJ9117455.1"/>
    <property type="molecule type" value="Genomic_DNA"/>
</dbReference>
<comment type="caution">
    <text evidence="1">The sequence shown here is derived from an EMBL/GenBank/DDBJ whole genome shotgun (WGS) entry which is preliminary data.</text>
</comment>
<evidence type="ECO:0000313" key="2">
    <source>
        <dbReference type="Proteomes" id="UP001243375"/>
    </source>
</evidence>
<name>A0ACC2X1K2_9TREE</name>
<proteinExistence type="predicted"/>
<reference evidence="1" key="1">
    <citation type="submission" date="2023-04" db="EMBL/GenBank/DDBJ databases">
        <title>Draft Genome sequencing of Naganishia species isolated from polar environments using Oxford Nanopore Technology.</title>
        <authorList>
            <person name="Leo P."/>
            <person name="Venkateswaran K."/>
        </authorList>
    </citation>
    <scope>NUCLEOTIDE SEQUENCE</scope>
    <source>
        <strain evidence="1">MNA-CCFEE 5425</strain>
    </source>
</reference>
<keyword evidence="2" id="KW-1185">Reference proteome</keyword>
<gene>
    <name evidence="1" type="ORF">QFC22_004305</name>
</gene>
<accession>A0ACC2X1K2</accession>
<dbReference type="Proteomes" id="UP001243375">
    <property type="component" value="Unassembled WGS sequence"/>
</dbReference>
<evidence type="ECO:0000313" key="1">
    <source>
        <dbReference type="EMBL" id="KAJ9117455.1"/>
    </source>
</evidence>
<protein>
    <submittedName>
        <fullName evidence="1">Uncharacterized protein</fullName>
    </submittedName>
</protein>